<accession>A0ABN1XM84</accession>
<organism evidence="1 2">
    <name type="scientific">Pseudonocardia kongjuensis</name>
    <dbReference type="NCBI Taxonomy" id="102227"/>
    <lineage>
        <taxon>Bacteria</taxon>
        <taxon>Bacillati</taxon>
        <taxon>Actinomycetota</taxon>
        <taxon>Actinomycetes</taxon>
        <taxon>Pseudonocardiales</taxon>
        <taxon>Pseudonocardiaceae</taxon>
        <taxon>Pseudonocardia</taxon>
    </lineage>
</organism>
<evidence type="ECO:0000313" key="1">
    <source>
        <dbReference type="EMBL" id="GAA1385351.1"/>
    </source>
</evidence>
<dbReference type="Proteomes" id="UP001501414">
    <property type="component" value="Unassembled WGS sequence"/>
</dbReference>
<dbReference type="EMBL" id="BAAAJK010000006">
    <property type="protein sequence ID" value="GAA1385351.1"/>
    <property type="molecule type" value="Genomic_DNA"/>
</dbReference>
<gene>
    <name evidence="1" type="ORF">GCM10009613_17630</name>
</gene>
<name>A0ABN1XM84_9PSEU</name>
<protein>
    <submittedName>
        <fullName evidence="1">Uncharacterized protein</fullName>
    </submittedName>
</protein>
<keyword evidence="2" id="KW-1185">Reference proteome</keyword>
<reference evidence="1 2" key="1">
    <citation type="journal article" date="2019" name="Int. J. Syst. Evol. Microbiol.">
        <title>The Global Catalogue of Microorganisms (GCM) 10K type strain sequencing project: providing services to taxonomists for standard genome sequencing and annotation.</title>
        <authorList>
            <consortium name="The Broad Institute Genomics Platform"/>
            <consortium name="The Broad Institute Genome Sequencing Center for Infectious Disease"/>
            <person name="Wu L."/>
            <person name="Ma J."/>
        </authorList>
    </citation>
    <scope>NUCLEOTIDE SEQUENCE [LARGE SCALE GENOMIC DNA]</scope>
    <source>
        <strain evidence="1 2">JCM 11896</strain>
    </source>
</reference>
<comment type="caution">
    <text evidence="1">The sequence shown here is derived from an EMBL/GenBank/DDBJ whole genome shotgun (WGS) entry which is preliminary data.</text>
</comment>
<proteinExistence type="predicted"/>
<evidence type="ECO:0000313" key="2">
    <source>
        <dbReference type="Proteomes" id="UP001501414"/>
    </source>
</evidence>
<sequence length="90" mass="9680">MQVDHGEPGLPERCACVQQDRGGLTGRGQHGGGLRSAGQIVGEYEDGLVHGTSVTGWSVSARRAAPMLLIMHQSRAIREANLRVVRIQHV</sequence>